<dbReference type="AlphaFoldDB" id="A0A9J6GIP5"/>
<accession>A0A9J6GIP5</accession>
<proteinExistence type="predicted"/>
<keyword evidence="2" id="KW-1185">Reference proteome</keyword>
<comment type="caution">
    <text evidence="1">The sequence shown here is derived from an EMBL/GenBank/DDBJ whole genome shotgun (WGS) entry which is preliminary data.</text>
</comment>
<organism evidence="1 2">
    <name type="scientific">Haemaphysalis longicornis</name>
    <name type="common">Bush tick</name>
    <dbReference type="NCBI Taxonomy" id="44386"/>
    <lineage>
        <taxon>Eukaryota</taxon>
        <taxon>Metazoa</taxon>
        <taxon>Ecdysozoa</taxon>
        <taxon>Arthropoda</taxon>
        <taxon>Chelicerata</taxon>
        <taxon>Arachnida</taxon>
        <taxon>Acari</taxon>
        <taxon>Parasitiformes</taxon>
        <taxon>Ixodida</taxon>
        <taxon>Ixodoidea</taxon>
        <taxon>Ixodidae</taxon>
        <taxon>Haemaphysalinae</taxon>
        <taxon>Haemaphysalis</taxon>
    </lineage>
</organism>
<protein>
    <submittedName>
        <fullName evidence="1">Uncharacterized protein</fullName>
    </submittedName>
</protein>
<evidence type="ECO:0000313" key="2">
    <source>
        <dbReference type="Proteomes" id="UP000821853"/>
    </source>
</evidence>
<dbReference type="OrthoDB" id="6504947at2759"/>
<dbReference type="VEuPathDB" id="VectorBase:HLOH_051395"/>
<gene>
    <name evidence="1" type="ORF">HPB48_021022</name>
</gene>
<dbReference type="Proteomes" id="UP000821853">
    <property type="component" value="Chromosome 4"/>
</dbReference>
<evidence type="ECO:0000313" key="1">
    <source>
        <dbReference type="EMBL" id="KAH9374511.1"/>
    </source>
</evidence>
<sequence length="114" mass="12795">MHRKLCSTHVSFTTFIGQRLNKSKLNLPRAQRCAENACGILASRWPIYDRRINLEPENAENVVKDTCVLHNFLCISTGGAAHYCPPGYAYVEYTFGNVREGSVESRGCRRGSDV</sequence>
<reference evidence="1 2" key="1">
    <citation type="journal article" date="2020" name="Cell">
        <title>Large-Scale Comparative Analyses of Tick Genomes Elucidate Their Genetic Diversity and Vector Capacities.</title>
        <authorList>
            <consortium name="Tick Genome and Microbiome Consortium (TIGMIC)"/>
            <person name="Jia N."/>
            <person name="Wang J."/>
            <person name="Shi W."/>
            <person name="Du L."/>
            <person name="Sun Y."/>
            <person name="Zhan W."/>
            <person name="Jiang J.F."/>
            <person name="Wang Q."/>
            <person name="Zhang B."/>
            <person name="Ji P."/>
            <person name="Bell-Sakyi L."/>
            <person name="Cui X.M."/>
            <person name="Yuan T.T."/>
            <person name="Jiang B.G."/>
            <person name="Yang W.F."/>
            <person name="Lam T.T."/>
            <person name="Chang Q.C."/>
            <person name="Ding S.J."/>
            <person name="Wang X.J."/>
            <person name="Zhu J.G."/>
            <person name="Ruan X.D."/>
            <person name="Zhao L."/>
            <person name="Wei J.T."/>
            <person name="Ye R.Z."/>
            <person name="Que T.C."/>
            <person name="Du C.H."/>
            <person name="Zhou Y.H."/>
            <person name="Cheng J.X."/>
            <person name="Dai P.F."/>
            <person name="Guo W.B."/>
            <person name="Han X.H."/>
            <person name="Huang E.J."/>
            <person name="Li L.F."/>
            <person name="Wei W."/>
            <person name="Gao Y.C."/>
            <person name="Liu J.Z."/>
            <person name="Shao H.Z."/>
            <person name="Wang X."/>
            <person name="Wang C.C."/>
            <person name="Yang T.C."/>
            <person name="Huo Q.B."/>
            <person name="Li W."/>
            <person name="Chen H.Y."/>
            <person name="Chen S.E."/>
            <person name="Zhou L.G."/>
            <person name="Ni X.B."/>
            <person name="Tian J.H."/>
            <person name="Sheng Y."/>
            <person name="Liu T."/>
            <person name="Pan Y.S."/>
            <person name="Xia L.Y."/>
            <person name="Li J."/>
            <person name="Zhao F."/>
            <person name="Cao W.C."/>
        </authorList>
    </citation>
    <scope>NUCLEOTIDE SEQUENCE [LARGE SCALE GENOMIC DNA]</scope>
    <source>
        <strain evidence="1">HaeL-2018</strain>
    </source>
</reference>
<dbReference type="EMBL" id="JABSTR010000006">
    <property type="protein sequence ID" value="KAH9374511.1"/>
    <property type="molecule type" value="Genomic_DNA"/>
</dbReference>
<name>A0A9J6GIP5_HAELO</name>